<dbReference type="STRING" id="1440053.GCA_000718095_06791"/>
<dbReference type="PANTHER" id="PTHR43775:SF51">
    <property type="entry name" value="INACTIVE PHENOLPHTHIOCEROL SYNTHESIS POLYKETIDE SYNTHASE TYPE I PKS1-RELATED"/>
    <property type="match status" value="1"/>
</dbReference>
<name>A0A2T7TBE9_9ACTN</name>
<keyword evidence="6" id="KW-0511">Multifunctional enzyme</keyword>
<accession>A0A2T7TBE9</accession>
<organism evidence="13 14">
    <name type="scientific">Streptomyces scopuliridis RB72</name>
    <dbReference type="NCBI Taxonomy" id="1440053"/>
    <lineage>
        <taxon>Bacteria</taxon>
        <taxon>Bacillati</taxon>
        <taxon>Actinomycetota</taxon>
        <taxon>Actinomycetes</taxon>
        <taxon>Kitasatosporales</taxon>
        <taxon>Streptomycetaceae</taxon>
        <taxon>Streptomyces</taxon>
    </lineage>
</organism>
<dbReference type="InterPro" id="IPR050091">
    <property type="entry name" value="PKS_NRPS_Biosynth_Enz"/>
</dbReference>
<sequence length="1379" mass="144592">MCNVMTIGADEDPVVVVGMACRYPGGVRSPEELWELVLTGRDAISGFPADRGWDLDALAGEGPGRSVTRHGGFLHDAADFDAGFFGMSPREAVSTDPQQRLVLETSWEAVERAGIDPYALNGSRTGVFVGTNGQDYATVTQQSGEDLAGHAMTGLSPSVASGRLAYTLGLEGPAVTVDTASSSSLVALHWAARSLRAGECSMALAGGVTVMSTPVGFVGYSRQGGLAPDGRCKVFSDDADGTAWAEGVGIVVLERLSDARAHGHSVLAVIRGSATNQDGASNGLTSPSGRAQENVIRQALADAGLTGADIDLVEAHGTGTKLGDPIEAQALLATYGRDRTSGSPLRLGSLKSNIGHAQAAAGVAGFIKTVMALRHGLMPRTLHVNKRTSHVDWSGGAIELLTEPVPWHADGRPRRAGVSSFGISGTNAHLIVEQAPDTGEPAPAAPVPATTPAVVPWPVSARTEAALQDQLARLTDFVAGAPGLAPVDIGYSLATGRAALRHRAVLLANGRDITEAARGEAGDGTTAILFPGQGSQRLGMGRELYARFPVFARALDEVLTELDGHLGRPLREVMWGGDPETLNLTGWTQPALFAIETALFRLVESLGVRPAVVGGHSIGEIAAAHVAGVFSLADACRLVAARAALMQELPTGGAMVAVQAAEDEILPLLAGRADQVSIAAVNGPASVVVAGEESAVLEIAAHFTGQGRKTNRLSVSHAFHSPLMDPMLADFRRVVESLTFHEPAVPVVSNLTGDLAGARPATPDYWVRHVRQAVRFSDGVTALRDENVDVLLELGPGSVLSAMAKDSLGEAARRMTVVPALRKDRTEEAALVATLGQLHTAGVPVDWRAFYADTAARRVDLPTYAFQHERFWPAPPSAGAGNGGAGATGHPLLGVTLELAGGEGLVFTGRLSTRTHPWLAQHAIAGRITLPGTALLELAIRAGDEAGCDRIEELTLTEPLVLPEHGSVRLQVRLSTADGIGWRTVTVHSRPEGAVHELWTQHAAGVLTPVPGEPRTAADLGFGTGVWPPEGAEQVDLEDHYERLADHGFDYGPVFQGLRALWRRGAETFAEIALPAEVADAEAYGLHPALLDAARHAAMTDDGSLPDRWRGVSLHAFGASALRVRLAPCGDAGDGGDKSDGRVMELTAADFSGTPVLTVEALRVRPLTAQELLPAPAAPRNGARTESAGARTTRPPAAKPGVRDGDVPTLVKQLEEMPEAKRTRYLLDLVRTEAAAVLGHGSADAIGARHAFKEMGFDSLAGVELCDRLGVLTGRALPSTLVFNFPTPVRIADHLAAILTAPAAPATGSADDELTRFEAVIHSVSSDGFERQVIADRLEKIISTLRQSTPSALRTPGEDIETVSVDRLLDIIDEEFETT</sequence>
<dbReference type="InterPro" id="IPR014031">
    <property type="entry name" value="Ketoacyl_synth_C"/>
</dbReference>
<dbReference type="InterPro" id="IPR016035">
    <property type="entry name" value="Acyl_Trfase/lysoPLipase"/>
</dbReference>
<dbReference type="InterPro" id="IPR020807">
    <property type="entry name" value="PKS_DH"/>
</dbReference>
<dbReference type="PANTHER" id="PTHR43775">
    <property type="entry name" value="FATTY ACID SYNTHASE"/>
    <property type="match status" value="1"/>
</dbReference>
<feature type="active site" description="Proton acceptor; for dehydratase activity" evidence="8">
    <location>
        <position position="922"/>
    </location>
</feature>
<protein>
    <submittedName>
        <fullName evidence="13">Uncharacterized protein</fullName>
    </submittedName>
</protein>
<dbReference type="GO" id="GO:0006633">
    <property type="term" value="P:fatty acid biosynthetic process"/>
    <property type="evidence" value="ECO:0007669"/>
    <property type="project" value="TreeGrafter"/>
</dbReference>
<dbReference type="Pfam" id="PF21089">
    <property type="entry name" value="PKS_DH_N"/>
    <property type="match status" value="1"/>
</dbReference>
<keyword evidence="7" id="KW-0012">Acyltransferase</keyword>
<evidence type="ECO:0000259" key="10">
    <source>
        <dbReference type="PROSITE" id="PS50075"/>
    </source>
</evidence>
<dbReference type="InterPro" id="IPR014030">
    <property type="entry name" value="Ketoacyl_synth_N"/>
</dbReference>
<proteinExistence type="predicted"/>
<dbReference type="PROSITE" id="PS50075">
    <property type="entry name" value="CARRIER"/>
    <property type="match status" value="1"/>
</dbReference>
<reference evidence="13 14" key="1">
    <citation type="submission" date="2013-12" db="EMBL/GenBank/DDBJ databases">
        <title>Annotated genome of Streptomyces scopuliridis.</title>
        <authorList>
            <person name="Olson J.B."/>
        </authorList>
    </citation>
    <scope>NUCLEOTIDE SEQUENCE [LARGE SCALE GENOMIC DNA]</scope>
    <source>
        <strain evidence="13 14">RB72</strain>
    </source>
</reference>
<comment type="caution">
    <text evidence="13">The sequence shown here is derived from an EMBL/GenBank/DDBJ whole genome shotgun (WGS) entry which is preliminary data.</text>
</comment>
<dbReference type="Gene3D" id="3.30.70.3290">
    <property type="match status" value="1"/>
</dbReference>
<evidence type="ECO:0000256" key="9">
    <source>
        <dbReference type="SAM" id="MobiDB-lite"/>
    </source>
</evidence>
<dbReference type="InterPro" id="IPR006162">
    <property type="entry name" value="Ppantetheine_attach_site"/>
</dbReference>
<evidence type="ECO:0000259" key="11">
    <source>
        <dbReference type="PROSITE" id="PS52004"/>
    </source>
</evidence>
<dbReference type="FunFam" id="3.40.47.10:FF:000019">
    <property type="entry name" value="Polyketide synthase type I"/>
    <property type="match status" value="1"/>
</dbReference>
<dbReference type="CDD" id="cd00833">
    <property type="entry name" value="PKS"/>
    <property type="match status" value="1"/>
</dbReference>
<dbReference type="SUPFAM" id="SSF53901">
    <property type="entry name" value="Thiolase-like"/>
    <property type="match status" value="1"/>
</dbReference>
<feature type="domain" description="Carrier" evidence="10">
    <location>
        <begin position="1224"/>
        <end position="1299"/>
    </location>
</feature>
<evidence type="ECO:0000256" key="4">
    <source>
        <dbReference type="ARBA" id="ARBA00022679"/>
    </source>
</evidence>
<dbReference type="Proteomes" id="UP000245992">
    <property type="component" value="Unassembled WGS sequence"/>
</dbReference>
<dbReference type="InterPro" id="IPR036736">
    <property type="entry name" value="ACP-like_sf"/>
</dbReference>
<evidence type="ECO:0000259" key="12">
    <source>
        <dbReference type="PROSITE" id="PS52019"/>
    </source>
</evidence>
<dbReference type="PROSITE" id="PS00012">
    <property type="entry name" value="PHOSPHOPANTETHEINE"/>
    <property type="match status" value="1"/>
</dbReference>
<dbReference type="Gene3D" id="3.40.366.10">
    <property type="entry name" value="Malonyl-Coenzyme A Acyl Carrier Protein, domain 2"/>
    <property type="match status" value="1"/>
</dbReference>
<dbReference type="InterPro" id="IPR016039">
    <property type="entry name" value="Thiolase-like"/>
</dbReference>
<dbReference type="SUPFAM" id="SSF55048">
    <property type="entry name" value="Probable ACP-binding domain of malonyl-CoA ACP transacylase"/>
    <property type="match status" value="1"/>
</dbReference>
<dbReference type="PROSITE" id="PS52004">
    <property type="entry name" value="KS3_2"/>
    <property type="match status" value="1"/>
</dbReference>
<dbReference type="SMART" id="SM00825">
    <property type="entry name" value="PKS_KS"/>
    <property type="match status" value="1"/>
</dbReference>
<dbReference type="InterPro" id="IPR014043">
    <property type="entry name" value="Acyl_transferase_dom"/>
</dbReference>
<dbReference type="InterPro" id="IPR020806">
    <property type="entry name" value="PKS_PP-bd"/>
</dbReference>
<evidence type="ECO:0000256" key="5">
    <source>
        <dbReference type="ARBA" id="ARBA00023194"/>
    </source>
</evidence>
<dbReference type="SMART" id="SM00827">
    <property type="entry name" value="PKS_AT"/>
    <property type="match status" value="1"/>
</dbReference>
<dbReference type="GO" id="GO:0033068">
    <property type="term" value="P:macrolide biosynthetic process"/>
    <property type="evidence" value="ECO:0007669"/>
    <property type="project" value="UniProtKB-ARBA"/>
</dbReference>
<gene>
    <name evidence="13" type="ORF">Y717_34735</name>
</gene>
<dbReference type="SUPFAM" id="SSF47336">
    <property type="entry name" value="ACP-like"/>
    <property type="match status" value="1"/>
</dbReference>
<evidence type="ECO:0000256" key="7">
    <source>
        <dbReference type="ARBA" id="ARBA00023315"/>
    </source>
</evidence>
<dbReference type="InterPro" id="IPR049900">
    <property type="entry name" value="PKS_mFAS_DH"/>
</dbReference>
<feature type="region of interest" description="C-terminal hotdog fold" evidence="8">
    <location>
        <begin position="1032"/>
        <end position="1173"/>
    </location>
</feature>
<dbReference type="Pfam" id="PF00109">
    <property type="entry name" value="ketoacyl-synt"/>
    <property type="match status" value="1"/>
</dbReference>
<dbReference type="FunFam" id="3.40.366.10:FF:000002">
    <property type="entry name" value="Probable polyketide synthase 2"/>
    <property type="match status" value="1"/>
</dbReference>
<dbReference type="GO" id="GO:0031177">
    <property type="term" value="F:phosphopantetheine binding"/>
    <property type="evidence" value="ECO:0007669"/>
    <property type="project" value="InterPro"/>
</dbReference>
<dbReference type="Pfam" id="PF14765">
    <property type="entry name" value="PS-DH"/>
    <property type="match status" value="1"/>
</dbReference>
<evidence type="ECO:0000256" key="6">
    <source>
        <dbReference type="ARBA" id="ARBA00023268"/>
    </source>
</evidence>
<dbReference type="Pfam" id="PF02801">
    <property type="entry name" value="Ketoacyl-synt_C"/>
    <property type="match status" value="1"/>
</dbReference>
<dbReference type="InterPro" id="IPR009081">
    <property type="entry name" value="PP-bd_ACP"/>
</dbReference>
<dbReference type="Pfam" id="PF00698">
    <property type="entry name" value="Acyl_transf_1"/>
    <property type="match status" value="1"/>
</dbReference>
<dbReference type="SUPFAM" id="SSF52151">
    <property type="entry name" value="FabD/lysophospholipase-like"/>
    <property type="match status" value="1"/>
</dbReference>
<evidence type="ECO:0000313" key="13">
    <source>
        <dbReference type="EMBL" id="PVE12438.1"/>
    </source>
</evidence>
<dbReference type="Pfam" id="PF00550">
    <property type="entry name" value="PP-binding"/>
    <property type="match status" value="1"/>
</dbReference>
<dbReference type="Gene3D" id="3.10.129.110">
    <property type="entry name" value="Polyketide synthase dehydratase"/>
    <property type="match status" value="1"/>
</dbReference>
<dbReference type="InterPro" id="IPR020841">
    <property type="entry name" value="PKS_Beta-ketoAc_synthase_dom"/>
</dbReference>
<dbReference type="InterPro" id="IPR049551">
    <property type="entry name" value="PKS_DH_C"/>
</dbReference>
<feature type="active site" description="Proton donor; for dehydratase activity" evidence="8">
    <location>
        <position position="1092"/>
    </location>
</feature>
<keyword evidence="4" id="KW-0808">Transferase</keyword>
<feature type="domain" description="Ketosynthase family 3 (KS3)" evidence="11">
    <location>
        <begin position="11"/>
        <end position="434"/>
    </location>
</feature>
<dbReference type="Pfam" id="PF16197">
    <property type="entry name" value="KAsynt_C_assoc"/>
    <property type="match status" value="1"/>
</dbReference>
<feature type="region of interest" description="Disordered" evidence="9">
    <location>
        <begin position="1173"/>
        <end position="1205"/>
    </location>
</feature>
<dbReference type="PROSITE" id="PS52019">
    <property type="entry name" value="PKS_MFAS_DH"/>
    <property type="match status" value="1"/>
</dbReference>
<dbReference type="SMART" id="SM00826">
    <property type="entry name" value="PKS_DH"/>
    <property type="match status" value="1"/>
</dbReference>
<feature type="region of interest" description="N-terminal hotdog fold" evidence="8">
    <location>
        <begin position="890"/>
        <end position="1014"/>
    </location>
</feature>
<keyword evidence="5" id="KW-0045">Antibiotic biosynthesis</keyword>
<keyword evidence="2" id="KW-0596">Phosphopantetheine</keyword>
<dbReference type="Gene3D" id="1.10.1200.10">
    <property type="entry name" value="ACP-like"/>
    <property type="match status" value="1"/>
</dbReference>
<dbReference type="Gene3D" id="3.40.47.10">
    <property type="match status" value="1"/>
</dbReference>
<evidence type="ECO:0000256" key="2">
    <source>
        <dbReference type="ARBA" id="ARBA00022450"/>
    </source>
</evidence>
<keyword evidence="3" id="KW-0597">Phosphoprotein</keyword>
<evidence type="ECO:0000256" key="3">
    <source>
        <dbReference type="ARBA" id="ARBA00022553"/>
    </source>
</evidence>
<evidence type="ECO:0000313" key="14">
    <source>
        <dbReference type="Proteomes" id="UP000245992"/>
    </source>
</evidence>
<dbReference type="InterPro" id="IPR032821">
    <property type="entry name" value="PKS_assoc"/>
</dbReference>
<feature type="domain" description="PKS/mFAS DH" evidence="12">
    <location>
        <begin position="890"/>
        <end position="1173"/>
    </location>
</feature>
<evidence type="ECO:0000256" key="1">
    <source>
        <dbReference type="ARBA" id="ARBA00004792"/>
    </source>
</evidence>
<comment type="pathway">
    <text evidence="1">Antibiotic biosynthesis.</text>
</comment>
<dbReference type="InterPro" id="IPR042104">
    <property type="entry name" value="PKS_dehydratase_sf"/>
</dbReference>
<dbReference type="InterPro" id="IPR001227">
    <property type="entry name" value="Ac_transferase_dom_sf"/>
</dbReference>
<dbReference type="InterPro" id="IPR049552">
    <property type="entry name" value="PKS_DH_N"/>
</dbReference>
<dbReference type="InterPro" id="IPR016036">
    <property type="entry name" value="Malonyl_transacylase_ACP-bd"/>
</dbReference>
<evidence type="ECO:0000256" key="8">
    <source>
        <dbReference type="PROSITE-ProRule" id="PRU01363"/>
    </source>
</evidence>
<keyword evidence="14" id="KW-1185">Reference proteome</keyword>
<dbReference type="EMBL" id="AZSP01000091">
    <property type="protein sequence ID" value="PVE12438.1"/>
    <property type="molecule type" value="Genomic_DNA"/>
</dbReference>
<dbReference type="SMART" id="SM00823">
    <property type="entry name" value="PKS_PP"/>
    <property type="match status" value="1"/>
</dbReference>
<dbReference type="GO" id="GO:0004312">
    <property type="term" value="F:fatty acid synthase activity"/>
    <property type="evidence" value="ECO:0007669"/>
    <property type="project" value="TreeGrafter"/>
</dbReference>